<dbReference type="InterPro" id="IPR002041">
    <property type="entry name" value="Ran_GTPase"/>
</dbReference>
<dbReference type="GO" id="GO:0005525">
    <property type="term" value="F:GTP binding"/>
    <property type="evidence" value="ECO:0007669"/>
    <property type="project" value="UniProtKB-KW"/>
</dbReference>
<gene>
    <name evidence="9" type="ORF">SS50377_15860</name>
    <name evidence="11" type="ORF">SS50377_27248</name>
    <name evidence="10" type="ORF">SS50377_28736</name>
</gene>
<dbReference type="PROSITE" id="PS51418">
    <property type="entry name" value="RAN"/>
    <property type="match status" value="1"/>
</dbReference>
<dbReference type="SMART" id="SM00173">
    <property type="entry name" value="RAS"/>
    <property type="match status" value="1"/>
</dbReference>
<sequence length="209" mass="23639">MSVPTFKLIIVGDGATGKTTYVQRHVSGEFRRQYIATIGVEVRSLPFYTSQGEVHFEVYDTAGQEKFGGLRDGYYVNAKACFLFFDVTSRNTYKNVENWYNDVVRIVQDIPMVLVGNKCDQKNREVRTQSVSFHRNKGIDYVEISAKSNYNYEVPFLIICKKLANDPTLSFTQAPALIPAEIQMTEQDKAQINDALNQAANVALPDDDE</sequence>
<keyword evidence="12" id="KW-1185">Reference proteome</keyword>
<dbReference type="SMART" id="SM00175">
    <property type="entry name" value="RAB"/>
    <property type="match status" value="1"/>
</dbReference>
<dbReference type="EMBL" id="AUWU02000007">
    <property type="protein sequence ID" value="KAH0570955.1"/>
    <property type="molecule type" value="Genomic_DNA"/>
</dbReference>
<dbReference type="PANTHER" id="PTHR24071">
    <property type="entry name" value="RAN GTPASE"/>
    <property type="match status" value="1"/>
</dbReference>
<dbReference type="GO" id="GO:0005634">
    <property type="term" value="C:nucleus"/>
    <property type="evidence" value="ECO:0007669"/>
    <property type="project" value="UniProtKB-SubCell"/>
</dbReference>
<reference evidence="9 10" key="1">
    <citation type="journal article" date="2014" name="PLoS Genet.">
        <title>The Genome of Spironucleus salmonicida Highlights a Fish Pathogen Adapted to Fluctuating Environments.</title>
        <authorList>
            <person name="Xu F."/>
            <person name="Jerlstrom-Hultqvist J."/>
            <person name="Einarsson E."/>
            <person name="Astvaldsson A."/>
            <person name="Svard S.G."/>
            <person name="Andersson J.O."/>
        </authorList>
    </citation>
    <scope>NUCLEOTIDE SEQUENCE</scope>
    <source>
        <strain evidence="10">ATCC 50377</strain>
    </source>
</reference>
<dbReference type="VEuPathDB" id="GiardiaDB:SS50377_27248"/>
<evidence type="ECO:0000256" key="8">
    <source>
        <dbReference type="RuleBase" id="RU363057"/>
    </source>
</evidence>
<evidence type="ECO:0000256" key="5">
    <source>
        <dbReference type="ARBA" id="ARBA00022927"/>
    </source>
</evidence>
<keyword evidence="5 8" id="KW-0653">Protein transport</keyword>
<keyword evidence="6 8" id="KW-0342">GTP-binding</keyword>
<evidence type="ECO:0000256" key="7">
    <source>
        <dbReference type="ARBA" id="ARBA00023242"/>
    </source>
</evidence>
<evidence type="ECO:0000313" key="12">
    <source>
        <dbReference type="Proteomes" id="UP000018208"/>
    </source>
</evidence>
<comment type="similarity">
    <text evidence="2 8">Belongs to the small GTPase superfamily. Ran family.</text>
</comment>
<dbReference type="NCBIfam" id="TIGR00231">
    <property type="entry name" value="small_GTP"/>
    <property type="match status" value="1"/>
</dbReference>
<dbReference type="SUPFAM" id="SSF52540">
    <property type="entry name" value="P-loop containing nucleoside triphosphate hydrolases"/>
    <property type="match status" value="1"/>
</dbReference>
<dbReference type="PROSITE" id="PS51420">
    <property type="entry name" value="RHO"/>
    <property type="match status" value="1"/>
</dbReference>
<evidence type="ECO:0000256" key="3">
    <source>
        <dbReference type="ARBA" id="ARBA00022448"/>
    </source>
</evidence>
<organism evidence="9">
    <name type="scientific">Spironucleus salmonicida</name>
    <dbReference type="NCBI Taxonomy" id="348837"/>
    <lineage>
        <taxon>Eukaryota</taxon>
        <taxon>Metamonada</taxon>
        <taxon>Diplomonadida</taxon>
        <taxon>Hexamitidae</taxon>
        <taxon>Hexamitinae</taxon>
        <taxon>Spironucleus</taxon>
    </lineage>
</organism>
<accession>V6LIF4</accession>
<evidence type="ECO:0000256" key="1">
    <source>
        <dbReference type="ARBA" id="ARBA00004123"/>
    </source>
</evidence>
<proteinExistence type="inferred from homology"/>
<evidence type="ECO:0000256" key="2">
    <source>
        <dbReference type="ARBA" id="ARBA00008028"/>
    </source>
</evidence>
<evidence type="ECO:0000256" key="6">
    <source>
        <dbReference type="ARBA" id="ARBA00023134"/>
    </source>
</evidence>
<dbReference type="InterPro" id="IPR027417">
    <property type="entry name" value="P-loop_NTPase"/>
</dbReference>
<dbReference type="PROSITE" id="PS51421">
    <property type="entry name" value="RAS"/>
    <property type="match status" value="1"/>
</dbReference>
<dbReference type="PANTHER" id="PTHR24071:SF0">
    <property type="entry name" value="GTP-BINDING NUCLEAR PROTEIN RAN"/>
    <property type="match status" value="1"/>
</dbReference>
<dbReference type="GO" id="GO:0005737">
    <property type="term" value="C:cytoplasm"/>
    <property type="evidence" value="ECO:0007669"/>
    <property type="project" value="TreeGrafter"/>
</dbReference>
<keyword evidence="4 8" id="KW-0547">Nucleotide-binding</keyword>
<dbReference type="GO" id="GO:0006606">
    <property type="term" value="P:protein import into nucleus"/>
    <property type="evidence" value="ECO:0007669"/>
    <property type="project" value="TreeGrafter"/>
</dbReference>
<comment type="function">
    <text evidence="8">GTP-binding protein involved in nucleocytoplasmic transport. Required for the import of protein into the nucleus and also for RNA export. Involved in chromatin condensation and control of cell cycle.</text>
</comment>
<dbReference type="OrthoDB" id="48625at2759"/>
<dbReference type="Proteomes" id="UP000018208">
    <property type="component" value="Unassembled WGS sequence"/>
</dbReference>
<dbReference type="SMART" id="SM00176">
    <property type="entry name" value="RAN"/>
    <property type="match status" value="1"/>
</dbReference>
<protein>
    <recommendedName>
        <fullName evidence="8">GTP-binding nuclear protein</fullName>
    </recommendedName>
</protein>
<evidence type="ECO:0000313" key="9">
    <source>
        <dbReference type="EMBL" id="EST44322.1"/>
    </source>
</evidence>
<comment type="subcellular location">
    <subcellularLocation>
        <location evidence="1 8">Nucleus</location>
    </subcellularLocation>
</comment>
<dbReference type="FunFam" id="3.40.50.300:FF:000369">
    <property type="entry name" value="GTP-binding nuclear protein"/>
    <property type="match status" value="1"/>
</dbReference>
<dbReference type="CDD" id="cd00877">
    <property type="entry name" value="Ran"/>
    <property type="match status" value="1"/>
</dbReference>
<evidence type="ECO:0000313" key="11">
    <source>
        <dbReference type="EMBL" id="KAH0570955.1"/>
    </source>
</evidence>
<dbReference type="GO" id="GO:0000054">
    <property type="term" value="P:ribosomal subunit export from nucleus"/>
    <property type="evidence" value="ECO:0007669"/>
    <property type="project" value="TreeGrafter"/>
</dbReference>
<dbReference type="AlphaFoldDB" id="V6LIF4"/>
<reference evidence="10" key="2">
    <citation type="submission" date="2020-12" db="EMBL/GenBank/DDBJ databases">
        <title>New Spironucleus salmonicida genome in near-complete chromosomes.</title>
        <authorList>
            <person name="Xu F."/>
            <person name="Kurt Z."/>
            <person name="Jimenez-Gonzalez A."/>
            <person name="Astvaldsson A."/>
            <person name="Andersson J.O."/>
            <person name="Svard S.G."/>
        </authorList>
    </citation>
    <scope>NUCLEOTIDE SEQUENCE</scope>
    <source>
        <strain evidence="10">ATCC 50377</strain>
    </source>
</reference>
<evidence type="ECO:0000313" key="10">
    <source>
        <dbReference type="EMBL" id="KAH0569399.1"/>
    </source>
</evidence>
<name>V6LIF4_9EUKA</name>
<keyword evidence="7 8" id="KW-0539">Nucleus</keyword>
<dbReference type="SMART" id="SM00174">
    <property type="entry name" value="RHO"/>
    <property type="match status" value="1"/>
</dbReference>
<keyword evidence="3 8" id="KW-0813">Transport</keyword>
<dbReference type="PRINTS" id="PR00627">
    <property type="entry name" value="GTPRANTC4"/>
</dbReference>
<dbReference type="PROSITE" id="PS51419">
    <property type="entry name" value="RAB"/>
    <property type="match status" value="1"/>
</dbReference>
<dbReference type="VEuPathDB" id="GiardiaDB:SS50377_28736"/>
<evidence type="ECO:0000256" key="4">
    <source>
        <dbReference type="ARBA" id="ARBA00022741"/>
    </source>
</evidence>
<dbReference type="InterPro" id="IPR005225">
    <property type="entry name" value="Small_GTP-bd"/>
</dbReference>
<dbReference type="EMBL" id="KI546119">
    <property type="protein sequence ID" value="EST44322.1"/>
    <property type="molecule type" value="Genomic_DNA"/>
</dbReference>
<dbReference type="Pfam" id="PF00071">
    <property type="entry name" value="Ras"/>
    <property type="match status" value="1"/>
</dbReference>
<dbReference type="EMBL" id="AUWU02000017">
    <property type="protein sequence ID" value="KAH0569399.1"/>
    <property type="molecule type" value="Genomic_DNA"/>
</dbReference>
<dbReference type="InterPro" id="IPR001806">
    <property type="entry name" value="Small_GTPase"/>
</dbReference>
<dbReference type="GO" id="GO:0003924">
    <property type="term" value="F:GTPase activity"/>
    <property type="evidence" value="ECO:0007669"/>
    <property type="project" value="InterPro"/>
</dbReference>
<dbReference type="Gene3D" id="3.40.50.300">
    <property type="entry name" value="P-loop containing nucleotide triphosphate hydrolases"/>
    <property type="match status" value="1"/>
</dbReference>